<evidence type="ECO:0000313" key="5">
    <source>
        <dbReference type="Proteomes" id="UP000076727"/>
    </source>
</evidence>
<dbReference type="OrthoDB" id="1274115at2759"/>
<dbReference type="PANTHER" id="PTHR43976">
    <property type="entry name" value="SHORT CHAIN DEHYDROGENASE"/>
    <property type="match status" value="1"/>
</dbReference>
<dbReference type="EMBL" id="KV429047">
    <property type="protein sequence ID" value="KZT71192.1"/>
    <property type="molecule type" value="Genomic_DNA"/>
</dbReference>
<evidence type="ECO:0000256" key="3">
    <source>
        <dbReference type="RuleBase" id="RU000363"/>
    </source>
</evidence>
<dbReference type="AlphaFoldDB" id="A0A165RV24"/>
<dbReference type="STRING" id="1314783.A0A165RV24"/>
<evidence type="ECO:0000313" key="4">
    <source>
        <dbReference type="EMBL" id="KZT71192.1"/>
    </source>
</evidence>
<dbReference type="Gene3D" id="3.40.50.720">
    <property type="entry name" value="NAD(P)-binding Rossmann-like Domain"/>
    <property type="match status" value="1"/>
</dbReference>
<proteinExistence type="inferred from homology"/>
<dbReference type="Pfam" id="PF00106">
    <property type="entry name" value="adh_short"/>
    <property type="match status" value="1"/>
</dbReference>
<evidence type="ECO:0000256" key="2">
    <source>
        <dbReference type="ARBA" id="ARBA00023002"/>
    </source>
</evidence>
<reference evidence="4 5" key="1">
    <citation type="journal article" date="2016" name="Mol. Biol. Evol.">
        <title>Comparative Genomics of Early-Diverging Mushroom-Forming Fungi Provides Insights into the Origins of Lignocellulose Decay Capabilities.</title>
        <authorList>
            <person name="Nagy L.G."/>
            <person name="Riley R."/>
            <person name="Tritt A."/>
            <person name="Adam C."/>
            <person name="Daum C."/>
            <person name="Floudas D."/>
            <person name="Sun H."/>
            <person name="Yadav J.S."/>
            <person name="Pangilinan J."/>
            <person name="Larsson K.H."/>
            <person name="Matsuura K."/>
            <person name="Barry K."/>
            <person name="Labutti K."/>
            <person name="Kuo R."/>
            <person name="Ohm R.A."/>
            <person name="Bhattacharya S.S."/>
            <person name="Shirouzu T."/>
            <person name="Yoshinaga Y."/>
            <person name="Martin F.M."/>
            <person name="Grigoriev I.V."/>
            <person name="Hibbett D.S."/>
        </authorList>
    </citation>
    <scope>NUCLEOTIDE SEQUENCE [LARGE SCALE GENOMIC DNA]</scope>
    <source>
        <strain evidence="4 5">L-15889</strain>
    </source>
</reference>
<dbReference type="CDD" id="cd05374">
    <property type="entry name" value="17beta-HSD-like_SDR_c"/>
    <property type="match status" value="1"/>
</dbReference>
<gene>
    <name evidence="4" type="ORF">DAEQUDRAFT_764110</name>
</gene>
<dbReference type="InterPro" id="IPR002347">
    <property type="entry name" value="SDR_fam"/>
</dbReference>
<keyword evidence="2" id="KW-0560">Oxidoreductase</keyword>
<evidence type="ECO:0000256" key="1">
    <source>
        <dbReference type="ARBA" id="ARBA00006484"/>
    </source>
</evidence>
<dbReference type="Proteomes" id="UP000076727">
    <property type="component" value="Unassembled WGS sequence"/>
</dbReference>
<dbReference type="SUPFAM" id="SSF51735">
    <property type="entry name" value="NAD(P)-binding Rossmann-fold domains"/>
    <property type="match status" value="1"/>
</dbReference>
<accession>A0A165RV24</accession>
<dbReference type="InterPro" id="IPR051911">
    <property type="entry name" value="SDR_oxidoreductase"/>
</dbReference>
<dbReference type="InterPro" id="IPR036291">
    <property type="entry name" value="NAD(P)-bd_dom_sf"/>
</dbReference>
<comment type="similarity">
    <text evidence="1 3">Belongs to the short-chain dehydrogenases/reductases (SDR) family.</text>
</comment>
<dbReference type="PRINTS" id="PR00080">
    <property type="entry name" value="SDRFAMILY"/>
</dbReference>
<protein>
    <submittedName>
        <fullName evidence="4">NAD(P)-binding protein</fullName>
    </submittedName>
</protein>
<sequence>MSSPKVWFITGSSSGFGRNMTEFVLENGDIAVATLRKPEVLTDLAANHPPDKLLVLKLDVTKQEEINAAFAAAVKRFGRVDVVFNNAGYAVLGEVEATPEAHVRALFDVNFFGALNVSKEAVRIFRDANKPQGGRLLQMSSTYVYHGAPAMGALSASKGALNGMSESLADELDPDWNIKVTLLEPGVFNTSAIGSVVRVEPPPAYTKPALASMQTRSFFANNTFPPGVPSTSGAVDAFYKVAALEDPPLHFSLGTDAIATAKKHAIDLLATVEKVSSFSSNLPV</sequence>
<keyword evidence="5" id="KW-1185">Reference proteome</keyword>
<name>A0A165RV24_9APHY</name>
<dbReference type="GO" id="GO:0016491">
    <property type="term" value="F:oxidoreductase activity"/>
    <property type="evidence" value="ECO:0007669"/>
    <property type="project" value="UniProtKB-KW"/>
</dbReference>
<dbReference type="PANTHER" id="PTHR43976:SF16">
    <property type="entry name" value="SHORT-CHAIN DEHYDROGENASE_REDUCTASE FAMILY PROTEIN"/>
    <property type="match status" value="1"/>
</dbReference>
<organism evidence="4 5">
    <name type="scientific">Daedalea quercina L-15889</name>
    <dbReference type="NCBI Taxonomy" id="1314783"/>
    <lineage>
        <taxon>Eukaryota</taxon>
        <taxon>Fungi</taxon>
        <taxon>Dikarya</taxon>
        <taxon>Basidiomycota</taxon>
        <taxon>Agaricomycotina</taxon>
        <taxon>Agaricomycetes</taxon>
        <taxon>Polyporales</taxon>
        <taxon>Fomitopsis</taxon>
    </lineage>
</organism>
<dbReference type="PRINTS" id="PR00081">
    <property type="entry name" value="GDHRDH"/>
</dbReference>